<reference evidence="1 2" key="1">
    <citation type="submission" date="2019-01" db="EMBL/GenBank/DDBJ databases">
        <title>Genomes sequencing and comparative genomics of infectious freshwater microsporidia, Cucumispora dikerogammari and Thelohania contejeani.</title>
        <authorList>
            <person name="Cormier A."/>
            <person name="Giraud I."/>
            <person name="Wattier R."/>
            <person name="Teixeira M."/>
            <person name="Grandjean F."/>
            <person name="Rigaud T."/>
            <person name="Cordaux R."/>
        </authorList>
    </citation>
    <scope>NUCLEOTIDE SEQUENCE [LARGE SCALE GENOMIC DNA]</scope>
    <source>
        <strain evidence="1">T1</strain>
        <tissue evidence="1">Spores</tissue>
    </source>
</reference>
<evidence type="ECO:0000313" key="2">
    <source>
        <dbReference type="Proteomes" id="UP001516464"/>
    </source>
</evidence>
<protein>
    <submittedName>
        <fullName evidence="1">Uncharacterized protein</fullName>
    </submittedName>
</protein>
<organism evidence="1 2">
    <name type="scientific">Astathelohania contejeani</name>
    <dbReference type="NCBI Taxonomy" id="164912"/>
    <lineage>
        <taxon>Eukaryota</taxon>
        <taxon>Fungi</taxon>
        <taxon>Fungi incertae sedis</taxon>
        <taxon>Microsporidia</taxon>
        <taxon>Astathelohaniidae</taxon>
        <taxon>Astathelohania</taxon>
    </lineage>
</organism>
<name>A0ABQ7HZA8_9MICR</name>
<comment type="caution">
    <text evidence="1">The sequence shown here is derived from an EMBL/GenBank/DDBJ whole genome shotgun (WGS) entry which is preliminary data.</text>
</comment>
<evidence type="ECO:0000313" key="1">
    <source>
        <dbReference type="EMBL" id="KAF7683497.1"/>
    </source>
</evidence>
<dbReference type="Proteomes" id="UP001516464">
    <property type="component" value="Unassembled WGS sequence"/>
</dbReference>
<keyword evidence="2" id="KW-1185">Reference proteome</keyword>
<sequence length="518" mass="62196">MDIKHDNLHKYFIYNIPYGQDTDTGFQFMLACYFKTNYDKDIVFGKDIPLDPSFQIIAVLDERMYSVTKIYETDATKLLIPIALFDGTLILTNKLSHLFNVDEYKTNGMNPLKDLICINGSYDKYYELRLESKDDISGLTYLDICKSSYKILKTLSHHRIPYTSQLFTNYIFYKNKKKLLNPIRKKLIHLLNNILTPKYHLLLKIKYMLYLIAEIQEKEINPSDFYFLEYDFIYLKDKYFNIREKCTLRRLKKNYYDHVFSYIQDICRKLNNCNINKYFFTDTSYENMKRILNDSYEIGGDDLENFYKIFKVKEKEINIDMKEDAHKASFYTPFVLYSELESYEGFEFLKTYSEVMYACHYFDLKVSLNEPQLDYYRIYEEMHKLKPIAFNDLIHSARAMPEKLFFRNLTEEININELTFRDFIKNDKFYYNWLENVRKKIYMNAAICGISFCDFDIDFLSYITNYFFKDLHDIKRDSKRCANNTIESVINSSDKTVYPTGYKYLSRRKDSEDVCSIS</sequence>
<proteinExistence type="predicted"/>
<gene>
    <name evidence="1" type="ORF">TCON_1297</name>
</gene>
<dbReference type="EMBL" id="SBIQ01000081">
    <property type="protein sequence ID" value="KAF7683497.1"/>
    <property type="molecule type" value="Genomic_DNA"/>
</dbReference>
<accession>A0ABQ7HZA8</accession>